<accession>A0ABQ2N876</accession>
<evidence type="ECO:0000256" key="3">
    <source>
        <dbReference type="ARBA" id="ARBA00022548"/>
    </source>
</evidence>
<dbReference type="EMBL" id="BMNI01000001">
    <property type="protein sequence ID" value="GGO86245.1"/>
    <property type="molecule type" value="Genomic_DNA"/>
</dbReference>
<name>A0ABQ2N876_9ACTN</name>
<dbReference type="PANTHER" id="PTHR47470">
    <property type="entry name" value="CHOLESTEROL OXIDASE"/>
    <property type="match status" value="1"/>
</dbReference>
<dbReference type="InterPro" id="IPR007867">
    <property type="entry name" value="GMC_OxRtase_C"/>
</dbReference>
<evidence type="ECO:0000256" key="8">
    <source>
        <dbReference type="ARBA" id="ARBA00023166"/>
    </source>
</evidence>
<dbReference type="Gene3D" id="3.50.50.60">
    <property type="entry name" value="FAD/NAD(P)-binding domain"/>
    <property type="match status" value="2"/>
</dbReference>
<keyword evidence="6" id="KW-0560">Oxidoreductase</keyword>
<evidence type="ECO:0000256" key="14">
    <source>
        <dbReference type="ARBA" id="ARBA00049744"/>
    </source>
</evidence>
<evidence type="ECO:0000256" key="2">
    <source>
        <dbReference type="ARBA" id="ARBA00010790"/>
    </source>
</evidence>
<comment type="pathway">
    <text evidence="12">Steroid metabolism; cholesterol degradation.</text>
</comment>
<dbReference type="InterPro" id="IPR036188">
    <property type="entry name" value="FAD/NAD-bd_sf"/>
</dbReference>
<evidence type="ECO:0000256" key="7">
    <source>
        <dbReference type="ARBA" id="ARBA00023098"/>
    </source>
</evidence>
<keyword evidence="10" id="KW-0413">Isomerase</keyword>
<protein>
    <recommendedName>
        <fullName evidence="14">Cholesterol oxidase</fullName>
        <ecNumber evidence="13">1.1.3.6</ecNumber>
        <ecNumber evidence="11">5.3.3.1</ecNumber>
    </recommendedName>
    <alternativeName>
        <fullName evidence="15">Cholesterol isomerase</fullName>
    </alternativeName>
</protein>
<evidence type="ECO:0000256" key="12">
    <source>
        <dbReference type="ARBA" id="ARBA00049645"/>
    </source>
</evidence>
<comment type="caution">
    <text evidence="17">The sequence shown here is derived from an EMBL/GenBank/DDBJ whole genome shotgun (WGS) entry which is preliminary data.</text>
</comment>
<keyword evidence="5" id="KW-0274">FAD</keyword>
<evidence type="ECO:0000256" key="10">
    <source>
        <dbReference type="ARBA" id="ARBA00023235"/>
    </source>
</evidence>
<dbReference type="Pfam" id="PF05199">
    <property type="entry name" value="GMC_oxred_C"/>
    <property type="match status" value="1"/>
</dbReference>
<gene>
    <name evidence="17" type="ORF">GCM10011584_08100</name>
</gene>
<keyword evidence="18" id="KW-1185">Reference proteome</keyword>
<dbReference type="InterPro" id="IPR017896">
    <property type="entry name" value="4Fe4S_Fe-S-bd"/>
</dbReference>
<dbReference type="EC" id="1.1.3.6" evidence="13"/>
<dbReference type="EC" id="5.3.3.1" evidence="11"/>
<dbReference type="Proteomes" id="UP000655410">
    <property type="component" value="Unassembled WGS sequence"/>
</dbReference>
<dbReference type="RefSeq" id="WP_229662605.1">
    <property type="nucleotide sequence ID" value="NZ_BMNI01000001.1"/>
</dbReference>
<proteinExistence type="inferred from homology"/>
<evidence type="ECO:0000259" key="16">
    <source>
        <dbReference type="PROSITE" id="PS51379"/>
    </source>
</evidence>
<keyword evidence="4" id="KW-0285">Flavoprotein</keyword>
<keyword evidence="9" id="KW-0753">Steroid metabolism</keyword>
<keyword evidence="8" id="KW-1207">Sterol metabolism</keyword>
<evidence type="ECO:0000256" key="1">
    <source>
        <dbReference type="ARBA" id="ARBA00001974"/>
    </source>
</evidence>
<evidence type="ECO:0000256" key="9">
    <source>
        <dbReference type="ARBA" id="ARBA00023221"/>
    </source>
</evidence>
<evidence type="ECO:0000256" key="15">
    <source>
        <dbReference type="ARBA" id="ARBA00049778"/>
    </source>
</evidence>
<organism evidence="17 18">
    <name type="scientific">Nocardioides phosphati</name>
    <dbReference type="NCBI Taxonomy" id="1867775"/>
    <lineage>
        <taxon>Bacteria</taxon>
        <taxon>Bacillati</taxon>
        <taxon>Actinomycetota</taxon>
        <taxon>Actinomycetes</taxon>
        <taxon>Propionibacteriales</taxon>
        <taxon>Nocardioidaceae</taxon>
        <taxon>Nocardioides</taxon>
    </lineage>
</organism>
<evidence type="ECO:0000256" key="13">
    <source>
        <dbReference type="ARBA" id="ARBA00049723"/>
    </source>
</evidence>
<dbReference type="SUPFAM" id="SSF51905">
    <property type="entry name" value="FAD/NAD(P)-binding domain"/>
    <property type="match status" value="1"/>
</dbReference>
<reference evidence="18" key="1">
    <citation type="journal article" date="2019" name="Int. J. Syst. Evol. Microbiol.">
        <title>The Global Catalogue of Microorganisms (GCM) 10K type strain sequencing project: providing services to taxonomists for standard genome sequencing and annotation.</title>
        <authorList>
            <consortium name="The Broad Institute Genomics Platform"/>
            <consortium name="The Broad Institute Genome Sequencing Center for Infectious Disease"/>
            <person name="Wu L."/>
            <person name="Ma J."/>
        </authorList>
    </citation>
    <scope>NUCLEOTIDE SEQUENCE [LARGE SCALE GENOMIC DNA]</scope>
    <source>
        <strain evidence="18">CGMCC 4.7371</strain>
    </source>
</reference>
<evidence type="ECO:0000256" key="4">
    <source>
        <dbReference type="ARBA" id="ARBA00022630"/>
    </source>
</evidence>
<comment type="cofactor">
    <cofactor evidence="1">
        <name>FAD</name>
        <dbReference type="ChEBI" id="CHEBI:57692"/>
    </cofactor>
</comment>
<feature type="domain" description="4Fe-4S ferredoxin-type" evidence="16">
    <location>
        <begin position="39"/>
        <end position="69"/>
    </location>
</feature>
<evidence type="ECO:0000256" key="11">
    <source>
        <dbReference type="ARBA" id="ARBA00038856"/>
    </source>
</evidence>
<dbReference type="PANTHER" id="PTHR47470:SF1">
    <property type="entry name" value="FAD-DEPENDENT OXIDOREDUCTASE 2 FAD BINDING DOMAIN-CONTAINING PROTEIN"/>
    <property type="match status" value="1"/>
</dbReference>
<evidence type="ECO:0000313" key="18">
    <source>
        <dbReference type="Proteomes" id="UP000655410"/>
    </source>
</evidence>
<comment type="similarity">
    <text evidence="2">Belongs to the GMC oxidoreductase family.</text>
</comment>
<evidence type="ECO:0000256" key="6">
    <source>
        <dbReference type="ARBA" id="ARBA00023002"/>
    </source>
</evidence>
<dbReference type="PROSITE" id="PS51379">
    <property type="entry name" value="4FE4S_FER_2"/>
    <property type="match status" value="1"/>
</dbReference>
<dbReference type="InterPro" id="IPR052542">
    <property type="entry name" value="Cholesterol_Oxidase"/>
</dbReference>
<keyword evidence="3" id="KW-0153">Cholesterol metabolism</keyword>
<evidence type="ECO:0000256" key="5">
    <source>
        <dbReference type="ARBA" id="ARBA00022827"/>
    </source>
</evidence>
<keyword evidence="7" id="KW-0443">Lipid metabolism</keyword>
<sequence>MRLTRDVADHFAARGSFAPAPVAVYFGEPGKTVPDPYFGGTGPDRTGCTRCGECMTGCRTGAANRLTKNYLWFAARAGATILPEREVIDVRPLGAADGSQGYRVTTRRPGRLLRRDVQTSTARGVVFAGGAVGTNELLADCKGRGSLPRISNQLGALVRTNSEAVLSVLLPSDIETWRDVTASSRVIIDGDTQVEFLTYGRRADVMRLLFTVLVGEGGRWQRRLRWAGSVARHPRRWLATLRSGWSRRTLMMLVMQPRDNAIRFQARRRRLGRGYRIVTRVDPGRPAPTYLDAGHAVARWLADRTGGIAQSSVFEALGNMPMTAHVLGGAVIGATDATGVVDADLSVFGYRNMLVCDAAALPANPGVNPALTITALAEHAMAQVPAAGLGR</sequence>
<evidence type="ECO:0000313" key="17">
    <source>
        <dbReference type="EMBL" id="GGO86245.1"/>
    </source>
</evidence>